<evidence type="ECO:0000256" key="2">
    <source>
        <dbReference type="ARBA" id="ARBA00010961"/>
    </source>
</evidence>
<evidence type="ECO:0000313" key="8">
    <source>
        <dbReference type="Proteomes" id="UP000199073"/>
    </source>
</evidence>
<dbReference type="GO" id="GO:0004803">
    <property type="term" value="F:transposase activity"/>
    <property type="evidence" value="ECO:0007669"/>
    <property type="project" value="UniProtKB-UniRule"/>
</dbReference>
<dbReference type="STRING" id="91360.SAMN05660330_04399"/>
<dbReference type="Proteomes" id="UP000199073">
    <property type="component" value="Unassembled WGS sequence"/>
</dbReference>
<dbReference type="AlphaFoldDB" id="A0A1H0W3A4"/>
<dbReference type="GO" id="GO:0003677">
    <property type="term" value="F:DNA binding"/>
    <property type="evidence" value="ECO:0007669"/>
    <property type="project" value="UniProtKB-UniRule"/>
</dbReference>
<comment type="function">
    <text evidence="1 6">Required for the transposition of the insertion element.</text>
</comment>
<protein>
    <recommendedName>
        <fullName evidence="6">Mutator family transposase</fullName>
    </recommendedName>
</protein>
<reference evidence="7 8" key="1">
    <citation type="submission" date="2016-10" db="EMBL/GenBank/DDBJ databases">
        <authorList>
            <person name="de Groot N.N."/>
        </authorList>
    </citation>
    <scope>NUCLEOTIDE SEQUENCE [LARGE SCALE GENOMIC DNA]</scope>
    <source>
        <strain evidence="7 8">DSM 12130</strain>
    </source>
</reference>
<evidence type="ECO:0000313" key="7">
    <source>
        <dbReference type="EMBL" id="SDP85220.1"/>
    </source>
</evidence>
<evidence type="ECO:0000256" key="6">
    <source>
        <dbReference type="RuleBase" id="RU365089"/>
    </source>
</evidence>
<sequence>MRQQKFETAIIERYRRRESSVEEALMEMYLAGVSVRRVEDITEALWGTKVSPGTVSNLNKKIYGRIEKWRNRKLVENYPYVYLDGIVLKRSWAGEIHNVSVLVAVGVSSGGRRQILGVCEGAKEDKAGWSGFLRHLKDRGLKEVELIISDACLGLVESVGDFYPKARWHRCTVHFYRNIFSHVPKAKMKEVTMMLKAIHDAEDLEAAREKVTAAVAKLREMRLQQAAQLVE</sequence>
<keyword evidence="6" id="KW-0814">Transposable element</keyword>
<organism evidence="7 8">
    <name type="scientific">Desulforhopalus singaporensis</name>
    <dbReference type="NCBI Taxonomy" id="91360"/>
    <lineage>
        <taxon>Bacteria</taxon>
        <taxon>Pseudomonadati</taxon>
        <taxon>Thermodesulfobacteriota</taxon>
        <taxon>Desulfobulbia</taxon>
        <taxon>Desulfobulbales</taxon>
        <taxon>Desulfocapsaceae</taxon>
        <taxon>Desulforhopalus</taxon>
    </lineage>
</organism>
<dbReference type="InterPro" id="IPR001207">
    <property type="entry name" value="Transposase_mutator"/>
</dbReference>
<gene>
    <name evidence="7" type="ORF">SAMN05660330_04399</name>
</gene>
<name>A0A1H0W3A4_9BACT</name>
<keyword evidence="5 6" id="KW-0233">DNA recombination</keyword>
<dbReference type="GO" id="GO:0006313">
    <property type="term" value="P:DNA transposition"/>
    <property type="evidence" value="ECO:0007669"/>
    <property type="project" value="UniProtKB-UniRule"/>
</dbReference>
<keyword evidence="4 6" id="KW-0238">DNA-binding</keyword>
<comment type="similarity">
    <text evidence="2 6">Belongs to the transposase mutator family.</text>
</comment>
<dbReference type="PANTHER" id="PTHR33217">
    <property type="entry name" value="TRANSPOSASE FOR INSERTION SEQUENCE ELEMENT IS1081"/>
    <property type="match status" value="1"/>
</dbReference>
<evidence type="ECO:0000256" key="3">
    <source>
        <dbReference type="ARBA" id="ARBA00022578"/>
    </source>
</evidence>
<keyword evidence="3 6" id="KW-0815">Transposition</keyword>
<dbReference type="EMBL" id="FNJI01000094">
    <property type="protein sequence ID" value="SDP85220.1"/>
    <property type="molecule type" value="Genomic_DNA"/>
</dbReference>
<keyword evidence="8" id="KW-1185">Reference proteome</keyword>
<evidence type="ECO:0000256" key="4">
    <source>
        <dbReference type="ARBA" id="ARBA00023125"/>
    </source>
</evidence>
<dbReference type="NCBIfam" id="NF033543">
    <property type="entry name" value="transpos_IS256"/>
    <property type="match status" value="1"/>
</dbReference>
<evidence type="ECO:0000256" key="5">
    <source>
        <dbReference type="ARBA" id="ARBA00023172"/>
    </source>
</evidence>
<proteinExistence type="inferred from homology"/>
<accession>A0A1H0W3A4</accession>
<dbReference type="Pfam" id="PF00872">
    <property type="entry name" value="Transposase_mut"/>
    <property type="match status" value="1"/>
</dbReference>
<dbReference type="PANTHER" id="PTHR33217:SF7">
    <property type="entry name" value="TRANSPOSASE FOR INSERTION SEQUENCE ELEMENT IS1081"/>
    <property type="match status" value="1"/>
</dbReference>
<evidence type="ECO:0000256" key="1">
    <source>
        <dbReference type="ARBA" id="ARBA00002190"/>
    </source>
</evidence>